<accession>A0A511VAK7</accession>
<dbReference type="InterPro" id="IPR017850">
    <property type="entry name" value="Alkaline_phosphatase_core_sf"/>
</dbReference>
<dbReference type="OrthoDB" id="2381338at2"/>
<evidence type="ECO:0000313" key="2">
    <source>
        <dbReference type="Proteomes" id="UP000321157"/>
    </source>
</evidence>
<organism evidence="1 2">
    <name type="scientific">Aneurinibacillus danicus</name>
    <dbReference type="NCBI Taxonomy" id="267746"/>
    <lineage>
        <taxon>Bacteria</taxon>
        <taxon>Bacillati</taxon>
        <taxon>Bacillota</taxon>
        <taxon>Bacilli</taxon>
        <taxon>Bacillales</taxon>
        <taxon>Paenibacillaceae</taxon>
        <taxon>Aneurinibacillus group</taxon>
        <taxon>Aneurinibacillus</taxon>
    </lineage>
</organism>
<dbReference type="AlphaFoldDB" id="A0A511VAK7"/>
<dbReference type="PANTHER" id="PTHR10151">
    <property type="entry name" value="ECTONUCLEOTIDE PYROPHOSPHATASE/PHOSPHODIESTERASE"/>
    <property type="match status" value="1"/>
</dbReference>
<dbReference type="InterPro" id="IPR002591">
    <property type="entry name" value="Phosphodiest/P_Trfase"/>
</dbReference>
<dbReference type="Pfam" id="PF01663">
    <property type="entry name" value="Phosphodiest"/>
    <property type="match status" value="1"/>
</dbReference>
<comment type="caution">
    <text evidence="1">The sequence shown here is derived from an EMBL/GenBank/DDBJ whole genome shotgun (WGS) entry which is preliminary data.</text>
</comment>
<reference evidence="1 2" key="1">
    <citation type="submission" date="2019-07" db="EMBL/GenBank/DDBJ databases">
        <title>Whole genome shotgun sequence of Aneurinibacillus danicus NBRC 102444.</title>
        <authorList>
            <person name="Hosoyama A."/>
            <person name="Uohara A."/>
            <person name="Ohji S."/>
            <person name="Ichikawa N."/>
        </authorList>
    </citation>
    <scope>NUCLEOTIDE SEQUENCE [LARGE SCALE GENOMIC DNA]</scope>
    <source>
        <strain evidence="1 2">NBRC 102444</strain>
    </source>
</reference>
<dbReference type="Gene3D" id="3.40.720.10">
    <property type="entry name" value="Alkaline Phosphatase, subunit A"/>
    <property type="match status" value="1"/>
</dbReference>
<gene>
    <name evidence="1" type="ORF">ADA01nite_23980</name>
</gene>
<proteinExistence type="predicted"/>
<evidence type="ECO:0008006" key="3">
    <source>
        <dbReference type="Google" id="ProtNLM"/>
    </source>
</evidence>
<sequence>MNIMKKKGGGCVVGKKIVLILIDSLMPHILREAQERELVPALSLMMSRGAYWNNCATIFPTMSASVDASLITGVYPEEHRIPGLVWYSRKERRIVNYINGSKSVWRIGVKKCTQDVLIEMNEKHMSRDVSTLFEEVTRRGKTSASFNFAAHRGPHYYRVQKPGLSKLFLAGLLSAQVSGPEICTVGKFIDSTFLRSLRWNFSHTIFHKYGLNDRFAVDAVCKLIREGKLPHVTFVYMPDMDYAYHRNPERGPQILARADRYIQRLLDSFGNADEAFKQCKFIVVGDHGQTKIGIEKEATINVEQHLLGMKIARAENIQPEIDDIVICNNERMCYFYPLKEGVQQETVKRLLMDLRIDILAWKEGRGVWIGHGGQTLFFAPGQDIHDQYGRQWKAKGDFSIIDAVLGENPEDGTPVISFGRYPDLFSRLYGALYAQEGEVIVATAQPGCEFFTPSDPVHRGGASHGSLHEMDSIVSLIITDESPDRFSKPRIVDIKSYILRDLC</sequence>
<dbReference type="Proteomes" id="UP000321157">
    <property type="component" value="Unassembled WGS sequence"/>
</dbReference>
<evidence type="ECO:0000313" key="1">
    <source>
        <dbReference type="EMBL" id="GEN34938.1"/>
    </source>
</evidence>
<dbReference type="SUPFAM" id="SSF53649">
    <property type="entry name" value="Alkaline phosphatase-like"/>
    <property type="match status" value="1"/>
</dbReference>
<dbReference type="PANTHER" id="PTHR10151:SF120">
    <property type="entry name" value="BIS(5'-ADENOSYL)-TRIPHOSPHATASE"/>
    <property type="match status" value="1"/>
</dbReference>
<dbReference type="EMBL" id="BJXX01000106">
    <property type="protein sequence ID" value="GEN34938.1"/>
    <property type="molecule type" value="Genomic_DNA"/>
</dbReference>
<dbReference type="GO" id="GO:0016787">
    <property type="term" value="F:hydrolase activity"/>
    <property type="evidence" value="ECO:0007669"/>
    <property type="project" value="UniProtKB-ARBA"/>
</dbReference>
<keyword evidence="2" id="KW-1185">Reference proteome</keyword>
<name>A0A511VAK7_9BACL</name>
<protein>
    <recommendedName>
        <fullName evidence="3">Alkaline phosphatase family protein</fullName>
    </recommendedName>
</protein>